<reference evidence="2" key="2">
    <citation type="submission" date="2015-01" db="EMBL/GenBank/DDBJ databases">
        <title>Evolutionary Origins and Diversification of the Mycorrhizal Mutualists.</title>
        <authorList>
            <consortium name="DOE Joint Genome Institute"/>
            <consortium name="Mycorrhizal Genomics Consortium"/>
            <person name="Kohler A."/>
            <person name="Kuo A."/>
            <person name="Nagy L.G."/>
            <person name="Floudas D."/>
            <person name="Copeland A."/>
            <person name="Barry K.W."/>
            <person name="Cichocki N."/>
            <person name="Veneault-Fourrey C."/>
            <person name="LaButti K."/>
            <person name="Lindquist E.A."/>
            <person name="Lipzen A."/>
            <person name="Lundell T."/>
            <person name="Morin E."/>
            <person name="Murat C."/>
            <person name="Riley R."/>
            <person name="Ohm R."/>
            <person name="Sun H."/>
            <person name="Tunlid A."/>
            <person name="Henrissat B."/>
            <person name="Grigoriev I.V."/>
            <person name="Hibbett D.S."/>
            <person name="Martin F."/>
        </authorList>
    </citation>
    <scope>NUCLEOTIDE SEQUENCE [LARGE SCALE GENOMIC DNA]</scope>
    <source>
        <strain evidence="2">UH-Slu-Lm8-n1</strain>
    </source>
</reference>
<reference evidence="1 2" key="1">
    <citation type="submission" date="2014-04" db="EMBL/GenBank/DDBJ databases">
        <authorList>
            <consortium name="DOE Joint Genome Institute"/>
            <person name="Kuo A."/>
            <person name="Ruytinx J."/>
            <person name="Rineau F."/>
            <person name="Colpaert J."/>
            <person name="Kohler A."/>
            <person name="Nagy L.G."/>
            <person name="Floudas D."/>
            <person name="Copeland A."/>
            <person name="Barry K.W."/>
            <person name="Cichocki N."/>
            <person name="Veneault-Fourrey C."/>
            <person name="LaButti K."/>
            <person name="Lindquist E.A."/>
            <person name="Lipzen A."/>
            <person name="Lundell T."/>
            <person name="Morin E."/>
            <person name="Murat C."/>
            <person name="Sun H."/>
            <person name="Tunlid A."/>
            <person name="Henrissat B."/>
            <person name="Grigoriev I.V."/>
            <person name="Hibbett D.S."/>
            <person name="Martin F."/>
            <person name="Nordberg H.P."/>
            <person name="Cantor M.N."/>
            <person name="Hua S.X."/>
        </authorList>
    </citation>
    <scope>NUCLEOTIDE SEQUENCE [LARGE SCALE GENOMIC DNA]</scope>
    <source>
        <strain evidence="1 2">UH-Slu-Lm8-n1</strain>
    </source>
</reference>
<protein>
    <submittedName>
        <fullName evidence="1">Uncharacterized protein</fullName>
    </submittedName>
</protein>
<dbReference type="AlphaFoldDB" id="A0A0D0AE20"/>
<sequence>MNIALCRFHAPPAMQAYPRTAHCPALSKYECAEKRVLLQYQSRPSDSGVLNVADFSLPNSPVDRALENYRCR</sequence>
<dbReference type="Proteomes" id="UP000054485">
    <property type="component" value="Unassembled WGS sequence"/>
</dbReference>
<organism evidence="1 2">
    <name type="scientific">Suillus luteus UH-Slu-Lm8-n1</name>
    <dbReference type="NCBI Taxonomy" id="930992"/>
    <lineage>
        <taxon>Eukaryota</taxon>
        <taxon>Fungi</taxon>
        <taxon>Dikarya</taxon>
        <taxon>Basidiomycota</taxon>
        <taxon>Agaricomycotina</taxon>
        <taxon>Agaricomycetes</taxon>
        <taxon>Agaricomycetidae</taxon>
        <taxon>Boletales</taxon>
        <taxon>Suillineae</taxon>
        <taxon>Suillaceae</taxon>
        <taxon>Suillus</taxon>
    </lineage>
</organism>
<evidence type="ECO:0000313" key="2">
    <source>
        <dbReference type="Proteomes" id="UP000054485"/>
    </source>
</evidence>
<keyword evidence="2" id="KW-1185">Reference proteome</keyword>
<name>A0A0D0AE20_9AGAM</name>
<dbReference type="HOGENOM" id="CLU_2723894_0_0_1"/>
<accession>A0A0D0AE20</accession>
<gene>
    <name evidence="1" type="ORF">CY34DRAFT_811314</name>
</gene>
<dbReference type="EMBL" id="KN835533">
    <property type="protein sequence ID" value="KIK36394.1"/>
    <property type="molecule type" value="Genomic_DNA"/>
</dbReference>
<dbReference type="InParanoid" id="A0A0D0AE20"/>
<proteinExistence type="predicted"/>
<evidence type="ECO:0000313" key="1">
    <source>
        <dbReference type="EMBL" id="KIK36394.1"/>
    </source>
</evidence>